<dbReference type="PRINTS" id="PR02008">
    <property type="entry name" value="RCMTFAMILY"/>
</dbReference>
<accession>A0A6N8DMR2</accession>
<feature type="binding site" evidence="5">
    <location>
        <position position="262"/>
    </location>
    <ligand>
        <name>S-adenosyl-L-methionine</name>
        <dbReference type="ChEBI" id="CHEBI:59789"/>
    </ligand>
</feature>
<evidence type="ECO:0000256" key="2">
    <source>
        <dbReference type="ARBA" id="ARBA00022679"/>
    </source>
</evidence>
<dbReference type="CDD" id="cd02440">
    <property type="entry name" value="AdoMet_MTases"/>
    <property type="match status" value="1"/>
</dbReference>
<dbReference type="Gene3D" id="3.40.50.150">
    <property type="entry name" value="Vaccinia Virus protein VP39"/>
    <property type="match status" value="1"/>
</dbReference>
<gene>
    <name evidence="7" type="ORF">GJ654_05530</name>
</gene>
<dbReference type="PROSITE" id="PS51686">
    <property type="entry name" value="SAM_MT_RSMB_NOP"/>
    <property type="match status" value="1"/>
</dbReference>
<dbReference type="GO" id="GO:0003723">
    <property type="term" value="F:RNA binding"/>
    <property type="evidence" value="ECO:0007669"/>
    <property type="project" value="UniProtKB-UniRule"/>
</dbReference>
<name>A0A6N8DMR2_RHOAC</name>
<dbReference type="Pfam" id="PF01189">
    <property type="entry name" value="Methyltr_RsmB-F"/>
    <property type="match status" value="1"/>
</dbReference>
<dbReference type="AlphaFoldDB" id="A0A6N8DMR2"/>
<sequence>MHPSARISAAIEVLADLESRRRPASDALKDWGLSHRFAGSKDRAAIASLVYDALRRRASARFLMKSESPRGDMIGALVYARDMSAEEIEGHFSGIGHAPAPLSAEERQNLAAQNLEGAPDWVLGDYPEWLGPHFCRAFGDDAVAQGAALATRAPLDLRVNALKATRPEMLVELEHLGAQTCRYAPFGLRIPQGAAGRGAALDAEPAYARGMIEIQDEGSQLAAALCRAAPGEKVLDLCAGGGGKALALAATMDNRGEVFATDSDGRRLTPIFPRLERSGARNVVVRAPRGKNDPVADLAGACDLVVVDAPCTGVGTWRRNPDAKWRMRPGALEQRQAAQDEVLAKGSRFVGPGGRLVYVTCSLLCEENEDRVAAFLSNNPDFSCESAADSLRLAGLEGLDDAASPHGPGLRLTPARHDVDGFYVAALLRRA</sequence>
<dbReference type="InterPro" id="IPR029063">
    <property type="entry name" value="SAM-dependent_MTases_sf"/>
</dbReference>
<evidence type="ECO:0000259" key="6">
    <source>
        <dbReference type="PROSITE" id="PS51686"/>
    </source>
</evidence>
<dbReference type="GO" id="GO:0008173">
    <property type="term" value="F:RNA methyltransferase activity"/>
    <property type="evidence" value="ECO:0007669"/>
    <property type="project" value="InterPro"/>
</dbReference>
<proteinExistence type="inferred from homology"/>
<dbReference type="GO" id="GO:0001510">
    <property type="term" value="P:RNA methylation"/>
    <property type="evidence" value="ECO:0007669"/>
    <property type="project" value="InterPro"/>
</dbReference>
<dbReference type="OrthoDB" id="9810297at2"/>
<feature type="binding site" evidence="5">
    <location>
        <position position="308"/>
    </location>
    <ligand>
        <name>S-adenosyl-L-methionine</name>
        <dbReference type="ChEBI" id="CHEBI:59789"/>
    </ligand>
</feature>
<evidence type="ECO:0000313" key="8">
    <source>
        <dbReference type="Proteomes" id="UP000439113"/>
    </source>
</evidence>
<organism evidence="7 8">
    <name type="scientific">Rhodoblastus acidophilus</name>
    <name type="common">Rhodopseudomonas acidophila</name>
    <dbReference type="NCBI Taxonomy" id="1074"/>
    <lineage>
        <taxon>Bacteria</taxon>
        <taxon>Pseudomonadati</taxon>
        <taxon>Pseudomonadota</taxon>
        <taxon>Alphaproteobacteria</taxon>
        <taxon>Hyphomicrobiales</taxon>
        <taxon>Rhodoblastaceae</taxon>
        <taxon>Rhodoblastus</taxon>
    </lineage>
</organism>
<dbReference type="InterPro" id="IPR049560">
    <property type="entry name" value="MeTrfase_RsmB-F_NOP2_cat"/>
</dbReference>
<dbReference type="RefSeq" id="WP_155445105.1">
    <property type="nucleotide sequence ID" value="NZ_JAOQNR010000003.1"/>
</dbReference>
<reference evidence="7 8" key="1">
    <citation type="submission" date="2019-11" db="EMBL/GenBank/DDBJ databases">
        <title>Whole-genome sequence of a Rhodoblastus acidophilus DSM 142.</title>
        <authorList>
            <person name="Kyndt J.A."/>
            <person name="Meyer T.E."/>
        </authorList>
    </citation>
    <scope>NUCLEOTIDE SEQUENCE [LARGE SCALE GENOMIC DNA]</scope>
    <source>
        <strain evidence="7 8">DSM 142</strain>
    </source>
</reference>
<dbReference type="PANTHER" id="PTHR22807:SF53">
    <property type="entry name" value="RIBOSOMAL RNA SMALL SUBUNIT METHYLTRANSFERASE B-RELATED"/>
    <property type="match status" value="1"/>
</dbReference>
<dbReference type="EMBL" id="WNKS01000003">
    <property type="protein sequence ID" value="MTV30451.1"/>
    <property type="molecule type" value="Genomic_DNA"/>
</dbReference>
<feature type="domain" description="SAM-dependent MTase RsmB/NOP-type" evidence="6">
    <location>
        <begin position="145"/>
        <end position="430"/>
    </location>
</feature>
<keyword evidence="1 5" id="KW-0489">Methyltransferase</keyword>
<evidence type="ECO:0000313" key="7">
    <source>
        <dbReference type="EMBL" id="MTV30451.1"/>
    </source>
</evidence>
<evidence type="ECO:0000256" key="4">
    <source>
        <dbReference type="ARBA" id="ARBA00022884"/>
    </source>
</evidence>
<keyword evidence="4 5" id="KW-0694">RNA-binding</keyword>
<comment type="similarity">
    <text evidence="5">Belongs to the class I-like SAM-binding methyltransferase superfamily. RsmB/NOP family.</text>
</comment>
<dbReference type="PANTHER" id="PTHR22807">
    <property type="entry name" value="NOP2 YEAST -RELATED NOL1/NOP2/FMU SUN DOMAIN-CONTAINING"/>
    <property type="match status" value="1"/>
</dbReference>
<comment type="caution">
    <text evidence="5">Lacks conserved residue(s) required for the propagation of feature annotation.</text>
</comment>
<dbReference type="Proteomes" id="UP000439113">
    <property type="component" value="Unassembled WGS sequence"/>
</dbReference>
<evidence type="ECO:0000256" key="5">
    <source>
        <dbReference type="PROSITE-ProRule" id="PRU01023"/>
    </source>
</evidence>
<evidence type="ECO:0000256" key="3">
    <source>
        <dbReference type="ARBA" id="ARBA00022691"/>
    </source>
</evidence>
<keyword evidence="2 5" id="KW-0808">Transferase</keyword>
<dbReference type="SUPFAM" id="SSF53335">
    <property type="entry name" value="S-adenosyl-L-methionine-dependent methyltransferases"/>
    <property type="match status" value="1"/>
</dbReference>
<comment type="caution">
    <text evidence="7">The sequence shown here is derived from an EMBL/GenBank/DDBJ whole genome shotgun (WGS) entry which is preliminary data.</text>
</comment>
<dbReference type="InterPro" id="IPR054728">
    <property type="entry name" value="RsmB-like_ferredoxin"/>
</dbReference>
<keyword evidence="3 5" id="KW-0949">S-adenosyl-L-methionine</keyword>
<dbReference type="InterPro" id="IPR001678">
    <property type="entry name" value="MeTrfase_RsmB-F_NOP2_dom"/>
</dbReference>
<feature type="active site" description="Nucleophile" evidence="5">
    <location>
        <position position="361"/>
    </location>
</feature>
<dbReference type="InterPro" id="IPR023267">
    <property type="entry name" value="RCMT"/>
</dbReference>
<evidence type="ECO:0000256" key="1">
    <source>
        <dbReference type="ARBA" id="ARBA00022603"/>
    </source>
</evidence>
<dbReference type="Pfam" id="PF22458">
    <property type="entry name" value="RsmF-B_ferredox"/>
    <property type="match status" value="1"/>
</dbReference>
<protein>
    <submittedName>
        <fullName evidence="7">MFS transporter</fullName>
    </submittedName>
</protein>